<dbReference type="InterPro" id="IPR033134">
    <property type="entry name" value="Asp/Glu_racemase_AS_2"/>
</dbReference>
<evidence type="ECO:0000256" key="2">
    <source>
        <dbReference type="ARBA" id="ARBA00023235"/>
    </source>
</evidence>
<dbReference type="Proteomes" id="UP000035481">
    <property type="component" value="Unassembled WGS sequence"/>
</dbReference>
<protein>
    <recommendedName>
        <fullName evidence="5">Aspartate racemase</fullName>
    </recommendedName>
</protein>
<evidence type="ECO:0000256" key="1">
    <source>
        <dbReference type="ARBA" id="ARBA00007847"/>
    </source>
</evidence>
<dbReference type="InterPro" id="IPR015942">
    <property type="entry name" value="Asp/Glu/hydantoin_racemase"/>
</dbReference>
<dbReference type="SUPFAM" id="SSF53681">
    <property type="entry name" value="Aspartate/glutamate racemase"/>
    <property type="match status" value="2"/>
</dbReference>
<dbReference type="AlphaFoldDB" id="A0A0G9H5R0"/>
<gene>
    <name evidence="3" type="ORF">Y882_06895</name>
</gene>
<dbReference type="Gene3D" id="3.40.50.1860">
    <property type="match status" value="2"/>
</dbReference>
<comment type="similarity">
    <text evidence="1">Belongs to the aspartate/glutamate racemases family.</text>
</comment>
<accession>A0A0G9H5R0</accession>
<keyword evidence="2" id="KW-0413">Isomerase</keyword>
<dbReference type="GO" id="GO:0047661">
    <property type="term" value="F:amino-acid racemase activity"/>
    <property type="evidence" value="ECO:0007669"/>
    <property type="project" value="InterPro"/>
</dbReference>
<dbReference type="InterPro" id="IPR004380">
    <property type="entry name" value="Asp_race"/>
</dbReference>
<dbReference type="EMBL" id="JPLA01000015">
    <property type="protein sequence ID" value="KLD64584.1"/>
    <property type="molecule type" value="Genomic_DNA"/>
</dbReference>
<dbReference type="PROSITE" id="PS00924">
    <property type="entry name" value="ASP_GLU_RACEMASE_2"/>
    <property type="match status" value="1"/>
</dbReference>
<dbReference type="OrthoDB" id="9803739at2"/>
<proteinExistence type="inferred from homology"/>
<dbReference type="STRING" id="1440762.Y882_06895"/>
<evidence type="ECO:0008006" key="5">
    <source>
        <dbReference type="Google" id="ProtNLM"/>
    </source>
</evidence>
<evidence type="ECO:0000313" key="4">
    <source>
        <dbReference type="Proteomes" id="UP000035481"/>
    </source>
</evidence>
<dbReference type="NCBIfam" id="TIGR00035">
    <property type="entry name" value="asp_race"/>
    <property type="match status" value="1"/>
</dbReference>
<dbReference type="InterPro" id="IPR001920">
    <property type="entry name" value="Asp/Glu_race"/>
</dbReference>
<evidence type="ECO:0000313" key="3">
    <source>
        <dbReference type="EMBL" id="KLD64584.1"/>
    </source>
</evidence>
<dbReference type="Pfam" id="PF01177">
    <property type="entry name" value="Asp_Glu_race"/>
    <property type="match status" value="1"/>
</dbReference>
<dbReference type="PATRIC" id="fig|1440762.4.peg.741"/>
<comment type="caution">
    <text evidence="3">The sequence shown here is derived from an EMBL/GenBank/DDBJ whole genome shotgun (WGS) entry which is preliminary data.</text>
</comment>
<sequence length="229" mass="24912">MRTIGLIGGMSWESTAVYYRLINEEVNRRLGGQHNAKSLMATLDFAEIEACQAEGRWDDAGALLASTATTLVGGGAEIMILCTNTMHKVADYVSNAASAEFIHIADPTAAAIQREMLSTVGLLGTRYTMEQDFYRGRLEASGLTVLVPDPARRERVHEIIYDELCLGKVLEDSRREYQSVVQSLQARGATGVILGCTEIGLLLKPEDVAIPLFDTTRLHALAAVDAALR</sequence>
<dbReference type="RefSeq" id="WP_046971136.1">
    <property type="nucleotide sequence ID" value="NZ_JPLA01000015.1"/>
</dbReference>
<name>A0A0G9H5R0_9GAMM</name>
<dbReference type="PANTHER" id="PTHR21198:SF7">
    <property type="entry name" value="ASPARTATE-GLUTAMATE RACEMASE FAMILY"/>
    <property type="match status" value="1"/>
</dbReference>
<reference evidence="3 4" key="1">
    <citation type="journal article" date="2015" name="Antonie Van Leeuwenhoek">
        <title>A phylogenomic and molecular marker based taxonomic framework for the order Xanthomonadales: proposal to transfer the families Algiphilaceae and Solimonadaceae to the order Nevskiales ord. nov. and to create a new family within the order Xanthomonadales, the family Rhodanobacteraceae fam. nov., containing the genus Rhodanobacter and its closest relatives.</title>
        <authorList>
            <person name="Naushad S."/>
            <person name="Adeolu M."/>
            <person name="Wong S."/>
            <person name="Sohail M."/>
            <person name="Schellhorn H.E."/>
            <person name="Gupta R.S."/>
        </authorList>
    </citation>
    <scope>NUCLEOTIDE SEQUENCE [LARGE SCALE GENOMIC DNA]</scope>
    <source>
        <strain evidence="3 4">DSM 16301</strain>
    </source>
</reference>
<dbReference type="PANTHER" id="PTHR21198">
    <property type="entry name" value="GLUTAMATE RACEMASE"/>
    <property type="match status" value="1"/>
</dbReference>
<organism evidence="3 4">
    <name type="scientific">Dyella japonica DSM 16301</name>
    <dbReference type="NCBI Taxonomy" id="1440762"/>
    <lineage>
        <taxon>Bacteria</taxon>
        <taxon>Pseudomonadati</taxon>
        <taxon>Pseudomonadota</taxon>
        <taxon>Gammaproteobacteria</taxon>
        <taxon>Lysobacterales</taxon>
        <taxon>Rhodanobacteraceae</taxon>
        <taxon>Dyella</taxon>
    </lineage>
</organism>